<feature type="domain" description="DUF1588" evidence="3">
    <location>
        <begin position="530"/>
        <end position="626"/>
    </location>
</feature>
<accession>A0A7C2NV95</accession>
<sequence>MKSAPGRITVVDRRSMQMTTGRWRIGTVLGVGLTLWTIAGTAFADSAPATEGRVVLRRLNRVEYENTICDLLGISVRLKEQLPQDSAADGFDNAGAAHHTSSFLMEKYLEAADLALDAAIANRPQPPASLRQRYSLKDGHPVRNTTEDVYRFGEDGEVTCFCSSEWHNASVSPFYLKDAGRYRFRISAKGVQSAGKPVTFRVTVSGTQLTGKSGLVSYFDAPPDETRVFEFTRWMEPRTTIGMLPYGLAGANTVKQVGGEKWDGPGLAVQSVEIEGPLQDTWPPESHRRLFGDLNRKNVPVYNFRDRVEVVSDAPQTDAERILKAFARRAFRRSVSDDDVAPFVAVVAAKLDAGYTFESAVRAALKGVLISPEFLFLREAPGRLDDFALASRLSYFLWSTMPDDELFDLAERQTLHQPDVLHAQVERMLASPRAAALTENFVGQWLSLREIDATEPSHILYPEFDHLLKVSMIREAELFFDEVLRHDLSIANFVAADFAILNGRLARHYGIPGVDGWEFQRIPLPPDSHRGGVLTMAGVLKVTANGTTTSPVLRGAWVLDRILGTPAPPPPEDVPVIDPDIRGATTIREQLARHRSDESCAVCHRDIDPPGFALESFDCIGGWRDAYRVTGQGTAVVIDGRRMPYHRGKPVDPSDVLPDGRRFANIDEFKQLLLSDRLQLARAFTTRLVAYATGRAPQDAERDQVDAIIAAAARKDYGLRSLVHAVVQSDLFQTK</sequence>
<evidence type="ECO:0000259" key="4">
    <source>
        <dbReference type="Pfam" id="PF07631"/>
    </source>
</evidence>
<feature type="domain" description="DUF1587" evidence="2">
    <location>
        <begin position="57"/>
        <end position="121"/>
    </location>
</feature>
<dbReference type="Pfam" id="PF07624">
    <property type="entry name" value="PSD2"/>
    <property type="match status" value="1"/>
</dbReference>
<evidence type="ECO:0000313" key="6">
    <source>
        <dbReference type="EMBL" id="HEN15628.1"/>
    </source>
</evidence>
<feature type="domain" description="DUF1585" evidence="1">
    <location>
        <begin position="659"/>
        <end position="732"/>
    </location>
</feature>
<name>A0A7C2NV95_9PLAN</name>
<dbReference type="Pfam" id="PF07631">
    <property type="entry name" value="PSD4"/>
    <property type="match status" value="1"/>
</dbReference>
<feature type="domain" description="DUF1592" evidence="4">
    <location>
        <begin position="384"/>
        <end position="511"/>
    </location>
</feature>
<evidence type="ECO:0000259" key="1">
    <source>
        <dbReference type="Pfam" id="PF07624"/>
    </source>
</evidence>
<protein>
    <submittedName>
        <fullName evidence="6">DUF1592 domain-containing protein</fullName>
    </submittedName>
</protein>
<dbReference type="InterPro" id="IPR013043">
    <property type="entry name" value="DUF1595"/>
</dbReference>
<feature type="domain" description="DUF1595" evidence="5">
    <location>
        <begin position="319"/>
        <end position="379"/>
    </location>
</feature>
<gene>
    <name evidence="6" type="ORF">ENQ76_09190</name>
</gene>
<evidence type="ECO:0000259" key="5">
    <source>
        <dbReference type="Pfam" id="PF07637"/>
    </source>
</evidence>
<dbReference type="InterPro" id="IPR011478">
    <property type="entry name" value="DUF1585"/>
</dbReference>
<dbReference type="Pfam" id="PF07637">
    <property type="entry name" value="PSD5"/>
    <property type="match status" value="1"/>
</dbReference>
<dbReference type="InterPro" id="IPR013042">
    <property type="entry name" value="DUF1592"/>
</dbReference>
<dbReference type="AlphaFoldDB" id="A0A7C2NV95"/>
<dbReference type="Pfam" id="PF07627">
    <property type="entry name" value="PSCyt3"/>
    <property type="match status" value="1"/>
</dbReference>
<dbReference type="EMBL" id="DSOK01000259">
    <property type="protein sequence ID" value="HEN15628.1"/>
    <property type="molecule type" value="Genomic_DNA"/>
</dbReference>
<evidence type="ECO:0000259" key="2">
    <source>
        <dbReference type="Pfam" id="PF07626"/>
    </source>
</evidence>
<dbReference type="InterPro" id="IPR013039">
    <property type="entry name" value="DUF1588"/>
</dbReference>
<evidence type="ECO:0000259" key="3">
    <source>
        <dbReference type="Pfam" id="PF07627"/>
    </source>
</evidence>
<organism evidence="6">
    <name type="scientific">Schlesneria paludicola</name>
    <dbReference type="NCBI Taxonomy" id="360056"/>
    <lineage>
        <taxon>Bacteria</taxon>
        <taxon>Pseudomonadati</taxon>
        <taxon>Planctomycetota</taxon>
        <taxon>Planctomycetia</taxon>
        <taxon>Planctomycetales</taxon>
        <taxon>Planctomycetaceae</taxon>
        <taxon>Schlesneria</taxon>
    </lineage>
</organism>
<dbReference type="InterPro" id="IPR013036">
    <property type="entry name" value="DUF1587"/>
</dbReference>
<proteinExistence type="predicted"/>
<reference evidence="6" key="1">
    <citation type="journal article" date="2020" name="mSystems">
        <title>Genome- and Community-Level Interaction Insights into Carbon Utilization and Element Cycling Functions of Hydrothermarchaeota in Hydrothermal Sediment.</title>
        <authorList>
            <person name="Zhou Z."/>
            <person name="Liu Y."/>
            <person name="Xu W."/>
            <person name="Pan J."/>
            <person name="Luo Z.H."/>
            <person name="Li M."/>
        </authorList>
    </citation>
    <scope>NUCLEOTIDE SEQUENCE [LARGE SCALE GENOMIC DNA]</scope>
    <source>
        <strain evidence="6">SpSt-339</strain>
    </source>
</reference>
<comment type="caution">
    <text evidence="6">The sequence shown here is derived from an EMBL/GenBank/DDBJ whole genome shotgun (WGS) entry which is preliminary data.</text>
</comment>
<dbReference type="Pfam" id="PF07626">
    <property type="entry name" value="PSD3"/>
    <property type="match status" value="1"/>
</dbReference>